<reference evidence="2" key="1">
    <citation type="submission" date="2023-10" db="EMBL/GenBank/DDBJ databases">
        <authorList>
            <person name="Chen Y."/>
            <person name="Shah S."/>
            <person name="Dougan E. K."/>
            <person name="Thang M."/>
            <person name="Chan C."/>
        </authorList>
    </citation>
    <scope>NUCLEOTIDE SEQUENCE [LARGE SCALE GENOMIC DNA]</scope>
</reference>
<keyword evidence="3" id="KW-1185">Reference proteome</keyword>
<organism evidence="2 3">
    <name type="scientific">Prorocentrum cordatum</name>
    <dbReference type="NCBI Taxonomy" id="2364126"/>
    <lineage>
        <taxon>Eukaryota</taxon>
        <taxon>Sar</taxon>
        <taxon>Alveolata</taxon>
        <taxon>Dinophyceae</taxon>
        <taxon>Prorocentrales</taxon>
        <taxon>Prorocentraceae</taxon>
        <taxon>Prorocentrum</taxon>
    </lineage>
</organism>
<evidence type="ECO:0000313" key="3">
    <source>
        <dbReference type="Proteomes" id="UP001189429"/>
    </source>
</evidence>
<gene>
    <name evidence="2" type="ORF">PCOR1329_LOCUS37247</name>
</gene>
<feature type="compositionally biased region" description="Low complexity" evidence="1">
    <location>
        <begin position="20"/>
        <end position="31"/>
    </location>
</feature>
<evidence type="ECO:0000256" key="1">
    <source>
        <dbReference type="SAM" id="MobiDB-lite"/>
    </source>
</evidence>
<dbReference type="EMBL" id="CAUYUJ010014516">
    <property type="protein sequence ID" value="CAK0842352.1"/>
    <property type="molecule type" value="Genomic_DNA"/>
</dbReference>
<protein>
    <submittedName>
        <fullName evidence="2">Uncharacterized protein</fullName>
    </submittedName>
</protein>
<dbReference type="Proteomes" id="UP001189429">
    <property type="component" value="Unassembled WGS sequence"/>
</dbReference>
<accession>A0ABN9TB47</accession>
<feature type="region of interest" description="Disordered" evidence="1">
    <location>
        <begin position="1"/>
        <end position="32"/>
    </location>
</feature>
<name>A0ABN9TB47_9DINO</name>
<evidence type="ECO:0000313" key="2">
    <source>
        <dbReference type="EMBL" id="CAK0842352.1"/>
    </source>
</evidence>
<comment type="caution">
    <text evidence="2">The sequence shown here is derived from an EMBL/GenBank/DDBJ whole genome shotgun (WGS) entry which is preliminary data.</text>
</comment>
<sequence length="364" mass="39751">MQAATAEGPPVVGRGRRRLGAAAPRGQPPAAHWGPRWRRLLTAEGAVPGDFALFDRTVRSMLNRVSRENAFRILPLDPGLLAGAPAWCHARIAALMLNSYLQVIHTNRHARGLAMRSSDNVLPGYLDAIAPLLASSPHLVTALLAWLARLLRWHDSCWPSTRLLLLAASEDRERDTLPGHSLGSLPADLIRGRILSFLLPPRAPAIQGLVDETVARFVQLGEGEDRDVVALLAHLIMFSPPAIWPRVSAFGFALVEAVLLKFDSCQEREVYAATSVLATLAQRIEAGLGTASSPEFAQLCHKDVRLIRRLADRLRERCGGEEESDNPHHVMAVSLFVSCRVQVALEKTSRVQAKALHLVESVAA</sequence>
<proteinExistence type="predicted"/>